<accession>A0ABP9H8K6</accession>
<dbReference type="Proteomes" id="UP001500466">
    <property type="component" value="Unassembled WGS sequence"/>
</dbReference>
<evidence type="ECO:0000313" key="2">
    <source>
        <dbReference type="Proteomes" id="UP001500466"/>
    </source>
</evidence>
<keyword evidence="2" id="KW-1185">Reference proteome</keyword>
<evidence type="ECO:0000313" key="1">
    <source>
        <dbReference type="EMBL" id="GAA4963945.1"/>
    </source>
</evidence>
<dbReference type="EMBL" id="BAABHS010000009">
    <property type="protein sequence ID" value="GAA4963945.1"/>
    <property type="molecule type" value="Genomic_DNA"/>
</dbReference>
<name>A0ABP9H8K6_9ACTN</name>
<dbReference type="RefSeq" id="WP_345675935.1">
    <property type="nucleotide sequence ID" value="NZ_BAABHS010000009.1"/>
</dbReference>
<reference evidence="2" key="1">
    <citation type="journal article" date="2019" name="Int. J. Syst. Evol. Microbiol.">
        <title>The Global Catalogue of Microorganisms (GCM) 10K type strain sequencing project: providing services to taxonomists for standard genome sequencing and annotation.</title>
        <authorList>
            <consortium name="The Broad Institute Genomics Platform"/>
            <consortium name="The Broad Institute Genome Sequencing Center for Infectious Disease"/>
            <person name="Wu L."/>
            <person name="Ma J."/>
        </authorList>
    </citation>
    <scope>NUCLEOTIDE SEQUENCE [LARGE SCALE GENOMIC DNA]</scope>
    <source>
        <strain evidence="2">JCM 17986</strain>
    </source>
</reference>
<gene>
    <name evidence="1" type="ORF">GCM10023205_29910</name>
</gene>
<organism evidence="1 2">
    <name type="scientific">Yinghuangia aomiensis</name>
    <dbReference type="NCBI Taxonomy" id="676205"/>
    <lineage>
        <taxon>Bacteria</taxon>
        <taxon>Bacillati</taxon>
        <taxon>Actinomycetota</taxon>
        <taxon>Actinomycetes</taxon>
        <taxon>Kitasatosporales</taxon>
        <taxon>Streptomycetaceae</taxon>
        <taxon>Yinghuangia</taxon>
    </lineage>
</organism>
<protein>
    <submittedName>
        <fullName evidence="1">Membrane protein</fullName>
    </submittedName>
</protein>
<proteinExistence type="predicted"/>
<comment type="caution">
    <text evidence="1">The sequence shown here is derived from an EMBL/GenBank/DDBJ whole genome shotgun (WGS) entry which is preliminary data.</text>
</comment>
<sequence>MAVSVSAVTLLGVMVVFLLRKAGMRPLHAIVCTLLGFYLAGTSIAPSIRDAGTSFAGIVNGIHF</sequence>